<evidence type="ECO:0000259" key="2">
    <source>
        <dbReference type="PROSITE" id="PS50110"/>
    </source>
</evidence>
<dbReference type="InterPro" id="IPR011006">
    <property type="entry name" value="CheY-like_superfamily"/>
</dbReference>
<dbReference type="Gene3D" id="3.40.50.2300">
    <property type="match status" value="1"/>
</dbReference>
<dbReference type="SUPFAM" id="SSF52172">
    <property type="entry name" value="CheY-like"/>
    <property type="match status" value="1"/>
</dbReference>
<keyword evidence="4" id="KW-1185">Reference proteome</keyword>
<dbReference type="EMBL" id="BOVJ01000007">
    <property type="protein sequence ID" value="GIQ61690.1"/>
    <property type="molecule type" value="Genomic_DNA"/>
</dbReference>
<sequence length="80" mass="9173">MKAIIVDDEPMTRSGLRRFVDWEGLGIEVAGEAEDGIEAYERFVQVRPDIVLCDVRMPRMDGIAFAQRVREIDVDCKIIF</sequence>
<feature type="modified residue" description="4-aspartylphosphate" evidence="1">
    <location>
        <position position="54"/>
    </location>
</feature>
<dbReference type="InterPro" id="IPR052048">
    <property type="entry name" value="ST_Response_Regulator"/>
</dbReference>
<dbReference type="Pfam" id="PF00072">
    <property type="entry name" value="Response_reg"/>
    <property type="match status" value="1"/>
</dbReference>
<dbReference type="Proteomes" id="UP000680304">
    <property type="component" value="Unassembled WGS sequence"/>
</dbReference>
<evidence type="ECO:0000256" key="1">
    <source>
        <dbReference type="PROSITE-ProRule" id="PRU00169"/>
    </source>
</evidence>
<dbReference type="CDD" id="cd17536">
    <property type="entry name" value="REC_YesN-like"/>
    <property type="match status" value="1"/>
</dbReference>
<protein>
    <recommendedName>
        <fullName evidence="2">Response regulatory domain-containing protein</fullName>
    </recommendedName>
</protein>
<proteinExistence type="predicted"/>
<feature type="domain" description="Response regulatory" evidence="2">
    <location>
        <begin position="2"/>
        <end position="80"/>
    </location>
</feature>
<evidence type="ECO:0000313" key="3">
    <source>
        <dbReference type="EMBL" id="GIQ61690.1"/>
    </source>
</evidence>
<dbReference type="InterPro" id="IPR001789">
    <property type="entry name" value="Sig_transdc_resp-reg_receiver"/>
</dbReference>
<dbReference type="PANTHER" id="PTHR43228">
    <property type="entry name" value="TWO-COMPONENT RESPONSE REGULATOR"/>
    <property type="match status" value="1"/>
</dbReference>
<accession>A0ABQ4N0H6</accession>
<reference evidence="3 4" key="1">
    <citation type="submission" date="2021-04" db="EMBL/GenBank/DDBJ databases">
        <title>Draft genome sequence of Paenibacillus cisolokensis, LC2-13A.</title>
        <authorList>
            <person name="Uke A."/>
            <person name="Chhe C."/>
            <person name="Baramee S."/>
            <person name="Kosugi A."/>
        </authorList>
    </citation>
    <scope>NUCLEOTIDE SEQUENCE [LARGE SCALE GENOMIC DNA]</scope>
    <source>
        <strain evidence="3 4">LC2-13A</strain>
    </source>
</reference>
<name>A0ABQ4N0H6_9BACL</name>
<dbReference type="PROSITE" id="PS50110">
    <property type="entry name" value="RESPONSE_REGULATORY"/>
    <property type="match status" value="1"/>
</dbReference>
<comment type="caution">
    <text evidence="3">The sequence shown here is derived from an EMBL/GenBank/DDBJ whole genome shotgun (WGS) entry which is preliminary data.</text>
</comment>
<organism evidence="3 4">
    <name type="scientific">Paenibacillus cisolokensis</name>
    <dbReference type="NCBI Taxonomy" id="1658519"/>
    <lineage>
        <taxon>Bacteria</taxon>
        <taxon>Bacillati</taxon>
        <taxon>Bacillota</taxon>
        <taxon>Bacilli</taxon>
        <taxon>Bacillales</taxon>
        <taxon>Paenibacillaceae</taxon>
        <taxon>Paenibacillus</taxon>
    </lineage>
</organism>
<keyword evidence="1" id="KW-0597">Phosphoprotein</keyword>
<dbReference type="RefSeq" id="WP_213526933.1">
    <property type="nucleotide sequence ID" value="NZ_BOVJ01000007.1"/>
</dbReference>
<gene>
    <name evidence="3" type="ORF">PACILC2_02580</name>
</gene>
<evidence type="ECO:0000313" key="4">
    <source>
        <dbReference type="Proteomes" id="UP000680304"/>
    </source>
</evidence>
<dbReference type="PANTHER" id="PTHR43228:SF1">
    <property type="entry name" value="TWO-COMPONENT RESPONSE REGULATOR ARR22"/>
    <property type="match status" value="1"/>
</dbReference>